<dbReference type="GO" id="GO:0016747">
    <property type="term" value="F:acyltransferase activity, transferring groups other than amino-acyl groups"/>
    <property type="evidence" value="ECO:0007669"/>
    <property type="project" value="InterPro"/>
</dbReference>
<keyword evidence="5" id="KW-1185">Reference proteome</keyword>
<proteinExistence type="predicted"/>
<dbReference type="InterPro" id="IPR000182">
    <property type="entry name" value="GNAT_dom"/>
</dbReference>
<comment type="caution">
    <text evidence="4">The sequence shown here is derived from an EMBL/GenBank/DDBJ whole genome shotgun (WGS) entry which is preliminary data.</text>
</comment>
<feature type="compositionally biased region" description="Pro residues" evidence="1">
    <location>
        <begin position="30"/>
        <end position="40"/>
    </location>
</feature>
<feature type="domain" description="N-acetyltransferase" evidence="3">
    <location>
        <begin position="103"/>
        <end position="274"/>
    </location>
</feature>
<dbReference type="PROSITE" id="PS51186">
    <property type="entry name" value="GNAT"/>
    <property type="match status" value="1"/>
</dbReference>
<feature type="transmembrane region" description="Helical" evidence="2">
    <location>
        <begin position="97"/>
        <end position="116"/>
    </location>
</feature>
<feature type="compositionally biased region" description="Low complexity" evidence="1">
    <location>
        <begin position="20"/>
        <end position="29"/>
    </location>
</feature>
<evidence type="ECO:0000313" key="4">
    <source>
        <dbReference type="EMBL" id="PFH62809.1"/>
    </source>
</evidence>
<dbReference type="Pfam" id="PF00583">
    <property type="entry name" value="Acetyltransf_1"/>
    <property type="match status" value="1"/>
</dbReference>
<dbReference type="Gene3D" id="3.40.630.30">
    <property type="match status" value="1"/>
</dbReference>
<protein>
    <recommendedName>
        <fullName evidence="3">N-acetyltransferase domain-containing protein</fullName>
    </recommendedName>
</protein>
<keyword evidence="2" id="KW-0472">Membrane</keyword>
<dbReference type="OrthoDB" id="5343688at2759"/>
<accession>A0A2A9PN63</accession>
<feature type="compositionally biased region" description="Pro residues" evidence="1">
    <location>
        <begin position="1"/>
        <end position="19"/>
    </location>
</feature>
<gene>
    <name evidence="4" type="ORF">XA68_11821</name>
</gene>
<evidence type="ECO:0000256" key="1">
    <source>
        <dbReference type="SAM" id="MobiDB-lite"/>
    </source>
</evidence>
<dbReference type="EMBL" id="LAZP02000017">
    <property type="protein sequence ID" value="PFH62809.1"/>
    <property type="molecule type" value="Genomic_DNA"/>
</dbReference>
<evidence type="ECO:0000313" key="5">
    <source>
        <dbReference type="Proteomes" id="UP000037136"/>
    </source>
</evidence>
<keyword evidence="2" id="KW-1133">Transmembrane helix</keyword>
<dbReference type="CDD" id="cd04301">
    <property type="entry name" value="NAT_SF"/>
    <property type="match status" value="1"/>
</dbReference>
<organism evidence="4 5">
    <name type="scientific">Ophiocordyceps unilateralis</name>
    <name type="common">Zombie-ant fungus</name>
    <name type="synonym">Torrubia unilateralis</name>
    <dbReference type="NCBI Taxonomy" id="268505"/>
    <lineage>
        <taxon>Eukaryota</taxon>
        <taxon>Fungi</taxon>
        <taxon>Dikarya</taxon>
        <taxon>Ascomycota</taxon>
        <taxon>Pezizomycotina</taxon>
        <taxon>Sordariomycetes</taxon>
        <taxon>Hypocreomycetidae</taxon>
        <taxon>Hypocreales</taxon>
        <taxon>Ophiocordycipitaceae</taxon>
        <taxon>Ophiocordyceps</taxon>
    </lineage>
</organism>
<feature type="region of interest" description="Disordered" evidence="1">
    <location>
        <begin position="1"/>
        <end position="42"/>
    </location>
</feature>
<reference evidence="4 5" key="1">
    <citation type="journal article" date="2015" name="BMC Genomics">
        <title>Gene expression during zombie ant biting behavior reflects the complexity underlying fungal parasitic behavioral manipulation.</title>
        <authorList>
            <person name="de Bekker C."/>
            <person name="Ohm R.A."/>
            <person name="Loreto R.G."/>
            <person name="Sebastian A."/>
            <person name="Albert I."/>
            <person name="Merrow M."/>
            <person name="Brachmann A."/>
            <person name="Hughes D.P."/>
        </authorList>
    </citation>
    <scope>NUCLEOTIDE SEQUENCE [LARGE SCALE GENOMIC DNA]</scope>
    <source>
        <strain evidence="4 5">SC16a</strain>
    </source>
</reference>
<sequence>MSSAEPRPPATSFPEPPPAAMSSPAQRSPPETPSSEPPPLSFELALTPDRRREALRLVADSIAQQRQVAALSIIFHPLCLAALVVGCSISWRHNGTDLGACLVAVSGLVMAYLAAIRLYTAPFLRLAEGFDCASFVSGPNGVQDVILVARFGDDIIGTLILRLPPSAAEVDMPAQGLIRAWTTRLRYRGKGVGADLLRYAVAATRAICGDTASLAFDPDHANAVYPLNRFFRRPFTVRDEKAIKALDHALRDCKANRGGFAPVDKAAVRKPVIL</sequence>
<evidence type="ECO:0000259" key="3">
    <source>
        <dbReference type="PROSITE" id="PS51186"/>
    </source>
</evidence>
<feature type="transmembrane region" description="Helical" evidence="2">
    <location>
        <begin position="68"/>
        <end position="91"/>
    </location>
</feature>
<keyword evidence="2" id="KW-0812">Transmembrane</keyword>
<reference evidence="4 5" key="2">
    <citation type="journal article" date="2017" name="Sci. Rep.">
        <title>Ant-infecting Ophiocordyceps genomes reveal a high diversity of potential behavioral manipulation genes and a possible major role for enterotoxins.</title>
        <authorList>
            <person name="de Bekker C."/>
            <person name="Ohm R.A."/>
            <person name="Evans H.C."/>
            <person name="Brachmann A."/>
            <person name="Hughes D.P."/>
        </authorList>
    </citation>
    <scope>NUCLEOTIDE SEQUENCE [LARGE SCALE GENOMIC DNA]</scope>
    <source>
        <strain evidence="4 5">SC16a</strain>
    </source>
</reference>
<dbReference type="Proteomes" id="UP000037136">
    <property type="component" value="Unassembled WGS sequence"/>
</dbReference>
<dbReference type="AlphaFoldDB" id="A0A2A9PN63"/>
<dbReference type="SUPFAM" id="SSF55729">
    <property type="entry name" value="Acyl-CoA N-acyltransferases (Nat)"/>
    <property type="match status" value="1"/>
</dbReference>
<dbReference type="InterPro" id="IPR016181">
    <property type="entry name" value="Acyl_CoA_acyltransferase"/>
</dbReference>
<name>A0A2A9PN63_OPHUN</name>
<evidence type="ECO:0000256" key="2">
    <source>
        <dbReference type="SAM" id="Phobius"/>
    </source>
</evidence>